<dbReference type="Proteomes" id="UP000275199">
    <property type="component" value="Unassembled WGS sequence"/>
</dbReference>
<dbReference type="InterPro" id="IPR010982">
    <property type="entry name" value="Lambda_DNA-bd_dom_sf"/>
</dbReference>
<reference evidence="1 2" key="1">
    <citation type="submission" date="2018-11" db="EMBL/GenBank/DDBJ databases">
        <authorList>
            <person name="Jang G.I."/>
            <person name="Hwang C.Y."/>
        </authorList>
    </citation>
    <scope>NUCLEOTIDE SEQUENCE [LARGE SCALE GENOMIC DNA]</scope>
    <source>
        <strain evidence="1 2">SSM26</strain>
    </source>
</reference>
<keyword evidence="2" id="KW-1185">Reference proteome</keyword>
<evidence type="ECO:0000313" key="1">
    <source>
        <dbReference type="EMBL" id="ROZ87906.1"/>
    </source>
</evidence>
<organism evidence="1 2">
    <name type="scientific">Pseudomonas neustonica</name>
    <dbReference type="NCBI Taxonomy" id="2487346"/>
    <lineage>
        <taxon>Bacteria</taxon>
        <taxon>Pseudomonadati</taxon>
        <taxon>Pseudomonadota</taxon>
        <taxon>Gammaproteobacteria</taxon>
        <taxon>Pseudomonadales</taxon>
        <taxon>Pseudomonadaceae</taxon>
        <taxon>Pseudomonas</taxon>
    </lineage>
</organism>
<dbReference type="RefSeq" id="WP_123888193.1">
    <property type="nucleotide sequence ID" value="NZ_JBPYCX010000014.1"/>
</dbReference>
<protein>
    <submittedName>
        <fullName evidence="1">Transcriptional regulator</fullName>
    </submittedName>
</protein>
<evidence type="ECO:0000313" key="2">
    <source>
        <dbReference type="Proteomes" id="UP000275199"/>
    </source>
</evidence>
<dbReference type="CDD" id="cd00093">
    <property type="entry name" value="HTH_XRE"/>
    <property type="match status" value="1"/>
</dbReference>
<dbReference type="InterPro" id="IPR001387">
    <property type="entry name" value="Cro/C1-type_HTH"/>
</dbReference>
<sequence>MKFDISSPEQIGPLVRASRKAMQLRQDDAAGSIGVSENFLGKVERGGETVQWGKLFQVMQELGLSLSVEVPEPFAEEVNAILEVAKAKRARTVRPRPRVADSEAD</sequence>
<dbReference type="EMBL" id="RKKU01000002">
    <property type="protein sequence ID" value="ROZ87906.1"/>
    <property type="molecule type" value="Genomic_DNA"/>
</dbReference>
<comment type="caution">
    <text evidence="1">The sequence shown here is derived from an EMBL/GenBank/DDBJ whole genome shotgun (WGS) entry which is preliminary data.</text>
</comment>
<dbReference type="SUPFAM" id="SSF47413">
    <property type="entry name" value="lambda repressor-like DNA-binding domains"/>
    <property type="match status" value="1"/>
</dbReference>
<gene>
    <name evidence="1" type="ORF">EF096_03315</name>
</gene>
<name>A0ABX9XM54_9PSED</name>
<proteinExistence type="predicted"/>
<accession>A0ABX9XM54</accession>
<dbReference type="Gene3D" id="1.10.260.40">
    <property type="entry name" value="lambda repressor-like DNA-binding domains"/>
    <property type="match status" value="1"/>
</dbReference>